<gene>
    <name evidence="5" type="ORF">M0L20_25510</name>
</gene>
<accession>A0ABT0HSV5</accession>
<dbReference type="Pfam" id="PF14905">
    <property type="entry name" value="OMP_b-brl_3"/>
    <property type="match status" value="1"/>
</dbReference>
<dbReference type="SUPFAM" id="SSF49464">
    <property type="entry name" value="Carboxypeptidase regulatory domain-like"/>
    <property type="match status" value="1"/>
</dbReference>
<reference evidence="5 6" key="1">
    <citation type="submission" date="2022-04" db="EMBL/GenBank/DDBJ databases">
        <title>Spirosoma sp. strain RP8 genome sequencing and assembly.</title>
        <authorList>
            <person name="Jung Y."/>
        </authorList>
    </citation>
    <scope>NUCLEOTIDE SEQUENCE [LARGE SCALE GENOMIC DNA]</scope>
    <source>
        <strain evidence="5 6">RP8</strain>
    </source>
</reference>
<evidence type="ECO:0000256" key="3">
    <source>
        <dbReference type="ARBA" id="ARBA00023237"/>
    </source>
</evidence>
<dbReference type="Gene3D" id="2.170.130.10">
    <property type="entry name" value="TonB-dependent receptor, plug domain"/>
    <property type="match status" value="1"/>
</dbReference>
<dbReference type="EMBL" id="JALPRF010000007">
    <property type="protein sequence ID" value="MCK8495253.1"/>
    <property type="molecule type" value="Genomic_DNA"/>
</dbReference>
<dbReference type="Proteomes" id="UP001202180">
    <property type="component" value="Unassembled WGS sequence"/>
</dbReference>
<proteinExistence type="predicted"/>
<protein>
    <submittedName>
        <fullName evidence="5">TonB-dependent receptor family protein</fullName>
    </submittedName>
</protein>
<dbReference type="PANTHER" id="PTHR40980">
    <property type="entry name" value="PLUG DOMAIN-CONTAINING PROTEIN"/>
    <property type="match status" value="1"/>
</dbReference>
<comment type="caution">
    <text evidence="5">The sequence shown here is derived from an EMBL/GenBank/DDBJ whole genome shotgun (WGS) entry which is preliminary data.</text>
</comment>
<evidence type="ECO:0000313" key="5">
    <source>
        <dbReference type="EMBL" id="MCK8495253.1"/>
    </source>
</evidence>
<evidence type="ECO:0000256" key="2">
    <source>
        <dbReference type="ARBA" id="ARBA00023136"/>
    </source>
</evidence>
<organism evidence="5 6">
    <name type="scientific">Spirosoma liriopis</name>
    <dbReference type="NCBI Taxonomy" id="2937440"/>
    <lineage>
        <taxon>Bacteria</taxon>
        <taxon>Pseudomonadati</taxon>
        <taxon>Bacteroidota</taxon>
        <taxon>Cytophagia</taxon>
        <taxon>Cytophagales</taxon>
        <taxon>Cytophagaceae</taxon>
        <taxon>Spirosoma</taxon>
    </lineage>
</organism>
<dbReference type="RefSeq" id="WP_248479978.1">
    <property type="nucleotide sequence ID" value="NZ_JALPRF010000007.1"/>
</dbReference>
<dbReference type="SUPFAM" id="SSF56935">
    <property type="entry name" value="Porins"/>
    <property type="match status" value="1"/>
</dbReference>
<evidence type="ECO:0000313" key="6">
    <source>
        <dbReference type="Proteomes" id="UP001202180"/>
    </source>
</evidence>
<sequence length="811" mass="90286">MRTVLSSSGPACLSILLLFYLANDGLAQQRAPMSLSGVVMNEAKIPLPFVAIILKAKADSAIIKTTVSELDGTFKLVGVSAGTFILETSMLGYESIRKEIDVGQAGGNLPVGTLQLTPLAQMLSAVTVSGQKPFIERRADKLVINLTDQLTGGSSLMDVMDRLPGVQLNLDNQISLNGRNVQIYIDGKATPLSADALAGLLRGMSSTSIEKIELIARPSSKYDASANGGVINVVRKRGAREGLKGNLYGGGGIGRYPKVNGGFNLNFKTGKYNLLINTDYNGNKYYVDNSIKSIPVKSLISSAGATQSAIRSIRQTNNITPNLGLDYYLTKKTTLSLAVTNALQLFRKTAYSQIRGIEEPQARENSDNQVKTTTNTFSSGFHLLHQLDTLGKELTVDVDYYRNTSNSNQYTTERFFDQPFDAARHTFLDQRNAFNIYSAKADLSAPFNNKAQLETGFKSSYVETNNRNVLYDRKGVDLVRNDSQEDTYQYSETIHALYTTFRQERKKLSYQLGLRAEMTYNRGRQLQANQSFGQQYVQLFPSAFFDYKINNKHGFIVGVDKKINRPTYENMNPLLRIVNANNFVQGNPALRPVSSYTGSATYAFRNALFITASYSIDVGDFTYVAFQNPAGDSITIRPLNNRYTQTYSLLTAYNSLVKSWWYTSTSINLRKSAYQLVGDEPKIVGIGTVNVDTYNSFSITKQLSWLVLFRYRGKAQERNVTTDAYFTLTTGLRQSLLGKRATVSLNVTDVFHTYKSQYSQESILLRQRWNNQYETTTVRLNGIYNFGGQVAKIKTSSAANDEKRRSDTKEN</sequence>
<keyword evidence="2" id="KW-0472">Membrane</keyword>
<evidence type="ECO:0000259" key="4">
    <source>
        <dbReference type="Pfam" id="PF14905"/>
    </source>
</evidence>
<keyword evidence="6" id="KW-1185">Reference proteome</keyword>
<comment type="subcellular location">
    <subcellularLocation>
        <location evidence="1">Cell outer membrane</location>
    </subcellularLocation>
</comment>
<dbReference type="InterPro" id="IPR037066">
    <property type="entry name" value="Plug_dom_sf"/>
</dbReference>
<dbReference type="Gene3D" id="2.40.170.20">
    <property type="entry name" value="TonB-dependent receptor, beta-barrel domain"/>
    <property type="match status" value="1"/>
</dbReference>
<dbReference type="PANTHER" id="PTHR40980:SF4">
    <property type="entry name" value="TONB-DEPENDENT RECEPTOR-LIKE BETA-BARREL DOMAIN-CONTAINING PROTEIN"/>
    <property type="match status" value="1"/>
</dbReference>
<dbReference type="Pfam" id="PF13715">
    <property type="entry name" value="CarbopepD_reg_2"/>
    <property type="match status" value="1"/>
</dbReference>
<dbReference type="InterPro" id="IPR008969">
    <property type="entry name" value="CarboxyPept-like_regulatory"/>
</dbReference>
<dbReference type="InterPro" id="IPR036942">
    <property type="entry name" value="Beta-barrel_TonB_sf"/>
</dbReference>
<name>A0ABT0HSV5_9BACT</name>
<keyword evidence="5" id="KW-0675">Receptor</keyword>
<dbReference type="InterPro" id="IPR041700">
    <property type="entry name" value="OMP_b-brl_3"/>
</dbReference>
<evidence type="ECO:0000256" key="1">
    <source>
        <dbReference type="ARBA" id="ARBA00004442"/>
    </source>
</evidence>
<keyword evidence="3" id="KW-0998">Cell outer membrane</keyword>
<feature type="domain" description="Outer membrane protein beta-barrel" evidence="4">
    <location>
        <begin position="385"/>
        <end position="781"/>
    </location>
</feature>